<dbReference type="EMBL" id="CAFAAM010000022">
    <property type="protein sequence ID" value="CAB4795385.1"/>
    <property type="molecule type" value="Genomic_DNA"/>
</dbReference>
<evidence type="ECO:0000313" key="9">
    <source>
        <dbReference type="EMBL" id="CAB5077825.1"/>
    </source>
</evidence>
<evidence type="ECO:0000313" key="5">
    <source>
        <dbReference type="EMBL" id="CAB4710969.1"/>
    </source>
</evidence>
<dbReference type="EMBL" id="CAFBRD010000068">
    <property type="protein sequence ID" value="CAB5077825.1"/>
    <property type="molecule type" value="Genomic_DNA"/>
</dbReference>
<evidence type="ECO:0000313" key="4">
    <source>
        <dbReference type="EMBL" id="CAB4639234.1"/>
    </source>
</evidence>
<organism evidence="8">
    <name type="scientific">freshwater metagenome</name>
    <dbReference type="NCBI Taxonomy" id="449393"/>
    <lineage>
        <taxon>unclassified sequences</taxon>
        <taxon>metagenomes</taxon>
        <taxon>ecological metagenomes</taxon>
    </lineage>
</organism>
<name>A0A6J7KNZ5_9ZZZZ</name>
<proteinExistence type="predicted"/>
<dbReference type="EMBL" id="CAFAAD010000081">
    <property type="protein sequence ID" value="CAB4795094.1"/>
    <property type="molecule type" value="Genomic_DNA"/>
</dbReference>
<protein>
    <submittedName>
        <fullName evidence="8">Unannotated protein</fullName>
    </submittedName>
</protein>
<dbReference type="AlphaFoldDB" id="A0A6J7KNZ5"/>
<reference evidence="8" key="1">
    <citation type="submission" date="2020-05" db="EMBL/GenBank/DDBJ databases">
        <authorList>
            <person name="Chiriac C."/>
            <person name="Salcher M."/>
            <person name="Ghai R."/>
            <person name="Kavagutti S V."/>
        </authorList>
    </citation>
    <scope>NUCLEOTIDE SEQUENCE</scope>
</reference>
<evidence type="ECO:0000313" key="2">
    <source>
        <dbReference type="EMBL" id="CAB4372153.1"/>
    </source>
</evidence>
<evidence type="ECO:0000313" key="6">
    <source>
        <dbReference type="EMBL" id="CAB4795094.1"/>
    </source>
</evidence>
<dbReference type="EMBL" id="CAEZTY010000062">
    <property type="protein sequence ID" value="CAB4592201.1"/>
    <property type="molecule type" value="Genomic_DNA"/>
</dbReference>
<dbReference type="EMBL" id="CAESAL010000125">
    <property type="protein sequence ID" value="CAB4346765.1"/>
    <property type="molecule type" value="Genomic_DNA"/>
</dbReference>
<evidence type="ECO:0000313" key="7">
    <source>
        <dbReference type="EMBL" id="CAB4795385.1"/>
    </source>
</evidence>
<dbReference type="EMBL" id="CAEUNJ010000057">
    <property type="protein sequence ID" value="CAB4372153.1"/>
    <property type="molecule type" value="Genomic_DNA"/>
</dbReference>
<dbReference type="PANTHER" id="PTHR36456:SF1">
    <property type="entry name" value="UPF0232 PROTEIN SCO3875"/>
    <property type="match status" value="1"/>
</dbReference>
<accession>A0A6J7KNZ5</accession>
<dbReference type="PANTHER" id="PTHR36456">
    <property type="entry name" value="UPF0232 PROTEIN SCO3875"/>
    <property type="match status" value="1"/>
</dbReference>
<evidence type="ECO:0000313" key="3">
    <source>
        <dbReference type="EMBL" id="CAB4592201.1"/>
    </source>
</evidence>
<dbReference type="Pfam" id="PF05258">
    <property type="entry name" value="DciA"/>
    <property type="match status" value="1"/>
</dbReference>
<dbReference type="InterPro" id="IPR007922">
    <property type="entry name" value="DciA-like"/>
</dbReference>
<evidence type="ECO:0000313" key="1">
    <source>
        <dbReference type="EMBL" id="CAB4346765.1"/>
    </source>
</evidence>
<evidence type="ECO:0000313" key="8">
    <source>
        <dbReference type="EMBL" id="CAB4957185.1"/>
    </source>
</evidence>
<dbReference type="EMBL" id="CAEZXY010000048">
    <property type="protein sequence ID" value="CAB4710969.1"/>
    <property type="molecule type" value="Genomic_DNA"/>
</dbReference>
<gene>
    <name evidence="3" type="ORF">UFOPK1762_01408</name>
    <name evidence="4" type="ORF">UFOPK1906_01985</name>
    <name evidence="5" type="ORF">UFOPK2624_01108</name>
    <name evidence="6" type="ORF">UFOPK2969_01119</name>
    <name evidence="7" type="ORF">UFOPK3010_00269</name>
    <name evidence="1" type="ORF">UFOPK3331_01982</name>
    <name evidence="8" type="ORF">UFOPK3785_01229</name>
    <name evidence="2" type="ORF">UFOPK4201_01295</name>
    <name evidence="9" type="ORF">UFOPK4371_01190</name>
</gene>
<sequence>MHRFALSNTNDRPFVGSDLYTAPMPWEPLPDAAPSDPVSMNASLDRIVRHLGGPSADVTTRVFGRWSDLVGEAVAAHSRPVSMRGTTLVVAVSDPAWATQLRFLEHDLVERLRTELGPNAIDAIEVRVRPEQAG</sequence>
<dbReference type="EMBL" id="CAFBNJ010000065">
    <property type="protein sequence ID" value="CAB4957185.1"/>
    <property type="molecule type" value="Genomic_DNA"/>
</dbReference>
<dbReference type="EMBL" id="CAEZVC010000213">
    <property type="protein sequence ID" value="CAB4639234.1"/>
    <property type="molecule type" value="Genomic_DNA"/>
</dbReference>